<organism evidence="11 12">
    <name type="scientific">Desulfobacter hydrogenophilus</name>
    <dbReference type="NCBI Taxonomy" id="2291"/>
    <lineage>
        <taxon>Bacteria</taxon>
        <taxon>Pseudomonadati</taxon>
        <taxon>Thermodesulfobacteriota</taxon>
        <taxon>Desulfobacteria</taxon>
        <taxon>Desulfobacterales</taxon>
        <taxon>Desulfobacteraceae</taxon>
        <taxon>Desulfobacter</taxon>
    </lineage>
</organism>
<dbReference type="SMART" id="SM01049">
    <property type="entry name" value="Cache_2"/>
    <property type="match status" value="1"/>
</dbReference>
<keyword evidence="5 8" id="KW-1133">Transmembrane helix</keyword>
<dbReference type="InterPro" id="IPR051462">
    <property type="entry name" value="CBS_domain-containing"/>
</dbReference>
<accession>A0A328FG92</accession>
<dbReference type="SUPFAM" id="SSF55785">
    <property type="entry name" value="PYP-like sensor domain (PAS domain)"/>
    <property type="match status" value="1"/>
</dbReference>
<feature type="domain" description="CBS" evidence="9">
    <location>
        <begin position="390"/>
        <end position="448"/>
    </location>
</feature>
<dbReference type="InterPro" id="IPR000644">
    <property type="entry name" value="CBS_dom"/>
</dbReference>
<keyword evidence="2" id="KW-1003">Cell membrane</keyword>
<dbReference type="Proteomes" id="UP000248798">
    <property type="component" value="Unassembled WGS sequence"/>
</dbReference>
<dbReference type="AlphaFoldDB" id="A0A328FG92"/>
<evidence type="ECO:0000256" key="5">
    <source>
        <dbReference type="ARBA" id="ARBA00022989"/>
    </source>
</evidence>
<dbReference type="RefSeq" id="WP_111953411.1">
    <property type="nucleotide sequence ID" value="NZ_CP036313.1"/>
</dbReference>
<dbReference type="InterPro" id="IPR005105">
    <property type="entry name" value="GlnD_Uridyltrans_N"/>
</dbReference>
<protein>
    <submittedName>
        <fullName evidence="10">CBS domain-containing protein</fullName>
    </submittedName>
</protein>
<keyword evidence="7" id="KW-0129">CBS domain</keyword>
<evidence type="ECO:0000256" key="8">
    <source>
        <dbReference type="SAM" id="Phobius"/>
    </source>
</evidence>
<keyword evidence="13" id="KW-1185">Reference proteome</keyword>
<dbReference type="Pfam" id="PF08269">
    <property type="entry name" value="dCache_2"/>
    <property type="match status" value="1"/>
</dbReference>
<dbReference type="Gene3D" id="3.30.450.20">
    <property type="entry name" value="PAS domain"/>
    <property type="match status" value="2"/>
</dbReference>
<evidence type="ECO:0000256" key="2">
    <source>
        <dbReference type="ARBA" id="ARBA00022475"/>
    </source>
</evidence>
<dbReference type="PANTHER" id="PTHR48108:SF31">
    <property type="entry name" value="CBS DOMAIN AND CYCLIC NUCLEOTIDE-REGULATED NUCLEOTIDYLTRANSFERASE"/>
    <property type="match status" value="1"/>
</dbReference>
<dbReference type="Pfam" id="PF03445">
    <property type="entry name" value="DUF294"/>
    <property type="match status" value="1"/>
</dbReference>
<dbReference type="InterPro" id="IPR004010">
    <property type="entry name" value="Double_Cache_2"/>
</dbReference>
<feature type="transmembrane region" description="Helical" evidence="8">
    <location>
        <begin position="20"/>
        <end position="46"/>
    </location>
</feature>
<gene>
    <name evidence="11" type="ORF">DO021_02575</name>
    <name evidence="10" type="ORF">EYB58_13980</name>
</gene>
<comment type="subcellular location">
    <subcellularLocation>
        <location evidence="1">Cell membrane</location>
        <topology evidence="1">Multi-pass membrane protein</topology>
    </subcellularLocation>
</comment>
<dbReference type="InterPro" id="IPR018821">
    <property type="entry name" value="DUF294_put_nucleoTrafse_sb-bd"/>
</dbReference>
<feature type="transmembrane region" description="Helical" evidence="8">
    <location>
        <begin position="207"/>
        <end position="226"/>
    </location>
</feature>
<evidence type="ECO:0000256" key="3">
    <source>
        <dbReference type="ARBA" id="ARBA00022692"/>
    </source>
</evidence>
<dbReference type="OrthoDB" id="9808528at2"/>
<dbReference type="SMART" id="SM00116">
    <property type="entry name" value="CBS"/>
    <property type="match status" value="2"/>
</dbReference>
<dbReference type="PROSITE" id="PS51371">
    <property type="entry name" value="CBS"/>
    <property type="match status" value="2"/>
</dbReference>
<evidence type="ECO:0000259" key="9">
    <source>
        <dbReference type="PROSITE" id="PS51371"/>
    </source>
</evidence>
<evidence type="ECO:0000313" key="13">
    <source>
        <dbReference type="Proteomes" id="UP000293902"/>
    </source>
</evidence>
<evidence type="ECO:0000313" key="12">
    <source>
        <dbReference type="Proteomes" id="UP000248798"/>
    </source>
</evidence>
<evidence type="ECO:0000313" key="10">
    <source>
        <dbReference type="EMBL" id="QBH13935.1"/>
    </source>
</evidence>
<keyword evidence="4" id="KW-0677">Repeat</keyword>
<dbReference type="GO" id="GO:0008773">
    <property type="term" value="F:[protein-PII] uridylyltransferase activity"/>
    <property type="evidence" value="ECO:0007669"/>
    <property type="project" value="InterPro"/>
</dbReference>
<evidence type="ECO:0000256" key="6">
    <source>
        <dbReference type="ARBA" id="ARBA00023136"/>
    </source>
</evidence>
<reference evidence="10 13" key="2">
    <citation type="submission" date="2019-02" db="EMBL/GenBank/DDBJ databases">
        <title>Complete genome sequence of Desulfobacter hydrogenophilus AcRS1.</title>
        <authorList>
            <person name="Marietou A."/>
            <person name="Lund M.B."/>
            <person name="Marshall I.P.G."/>
            <person name="Schreiber L."/>
            <person name="Jorgensen B."/>
        </authorList>
    </citation>
    <scope>NUCLEOTIDE SEQUENCE [LARGE SCALE GENOMIC DNA]</scope>
    <source>
        <strain evidence="10 13">AcRS1</strain>
    </source>
</reference>
<dbReference type="Proteomes" id="UP000293902">
    <property type="component" value="Chromosome"/>
</dbReference>
<evidence type="ECO:0000256" key="1">
    <source>
        <dbReference type="ARBA" id="ARBA00004651"/>
    </source>
</evidence>
<evidence type="ECO:0000256" key="7">
    <source>
        <dbReference type="PROSITE-ProRule" id="PRU00703"/>
    </source>
</evidence>
<evidence type="ECO:0000313" key="11">
    <source>
        <dbReference type="EMBL" id="RAM03651.1"/>
    </source>
</evidence>
<dbReference type="EMBL" id="CP036313">
    <property type="protein sequence ID" value="QBH13935.1"/>
    <property type="molecule type" value="Genomic_DNA"/>
</dbReference>
<dbReference type="Gene3D" id="3.10.580.10">
    <property type="entry name" value="CBS-domain"/>
    <property type="match status" value="1"/>
</dbReference>
<dbReference type="Pfam" id="PF00571">
    <property type="entry name" value="CBS"/>
    <property type="match status" value="2"/>
</dbReference>
<reference evidence="11 12" key="1">
    <citation type="submission" date="2018-06" db="EMBL/GenBank/DDBJ databases">
        <title>Complete Genome Sequence of Desulfobacter hydrogenophilus (DSM3380).</title>
        <authorList>
            <person name="Marietou A."/>
            <person name="Schreiber L."/>
            <person name="Marshall I."/>
            <person name="Jorgensen B."/>
        </authorList>
    </citation>
    <scope>NUCLEOTIDE SEQUENCE [LARGE SCALE GENOMIC DNA]</scope>
    <source>
        <strain evidence="11 12">DSM 3380</strain>
    </source>
</reference>
<dbReference type="Pfam" id="PF10335">
    <property type="entry name" value="DUF294_C"/>
    <property type="match status" value="1"/>
</dbReference>
<dbReference type="InterPro" id="IPR033480">
    <property type="entry name" value="sCache_2"/>
</dbReference>
<dbReference type="PANTHER" id="PTHR48108">
    <property type="entry name" value="CBS DOMAIN-CONTAINING PROTEIN CBSX2, CHLOROPLASTIC"/>
    <property type="match status" value="1"/>
</dbReference>
<evidence type="ECO:0000256" key="4">
    <source>
        <dbReference type="ARBA" id="ARBA00022737"/>
    </source>
</evidence>
<dbReference type="SUPFAM" id="SSF54631">
    <property type="entry name" value="CBS-domain pair"/>
    <property type="match status" value="1"/>
</dbReference>
<feature type="domain" description="CBS" evidence="9">
    <location>
        <begin position="454"/>
        <end position="511"/>
    </location>
</feature>
<dbReference type="EMBL" id="QLNI01000003">
    <property type="protein sequence ID" value="RAM03651.1"/>
    <property type="molecule type" value="Genomic_DNA"/>
</dbReference>
<keyword evidence="3 8" id="KW-0812">Transmembrane</keyword>
<sequence>MTLTYNNMKEESGEKFTSGIVISTVLAVVSIIMFIVSFYAIIIPMFERSVMDRKKEMIHELTNTAWSVLAEYDEEYKSGRITLAEAKVLATEEVGRMRYGNEHKNYFWITTTDPVMINHPYRSDLNGKDLGDFADEHGNKLFADAANLVNEKGEGIIQYYWKRKENASHEVPKLSYVKAFQEWNWIIGTGIYLEDVKREIKRLRDQLLRMSILIIGIIIVILVYVLKQTRIIEEKRKDAVNKLRLSNQRYKSLVGASTEGTLMVVDRKVVFANSKFISLLDNGAESLVGADFSELFKLSWDEMVSGIKNPNKTYAFETELLKYKAGYHHIVAYVTQVEQSDNAAYISDSTAYIVVIKNITEKYRLRLDTQKLSEDVQLSLQLMNQPVKNLVSENIYCDINMPIGKVIELMNHKRSEIISVRSSDETVGIVTDKDLRNRLMNDGITMDSPVVKLMTSPVISINQGALLYEAVLLFREHGISHLMVINNNNRIYGYISYLKCLEMQNNSLMFLLQEIQNCDVISDMRNIYNKVPVLIQAIFTSTDNISSVSRIITSIADAINKRVIEMAIAEVGQPPCEFAFIAMGSEGRGEQTLKTDQDNAIIFAEQSDDNKKYFLNLSVIINENLHKIGYARCEGDLMAGNPEWCNHIDEWKQIFSNWINNPVTLNVLDGSLFFDMRLVFGSMSLSSELIDFVYEELEGKNEFFSKLVQTVASSKPVFDRKHVDIKKFQLPIVGYLRAKALFHSIKQTNSMLRLDYLMAYDLISERKAQEIEKMYNFLMHLRIKWQVSLILDNDWPSNTVWLSNLTAIEQETLRNIIKEVVKLQEELQSMV</sequence>
<dbReference type="InterPro" id="IPR043519">
    <property type="entry name" value="NT_sf"/>
</dbReference>
<dbReference type="InterPro" id="IPR046342">
    <property type="entry name" value="CBS_dom_sf"/>
</dbReference>
<dbReference type="SUPFAM" id="SSF81301">
    <property type="entry name" value="Nucleotidyltransferase"/>
    <property type="match status" value="1"/>
</dbReference>
<dbReference type="CDD" id="cd05401">
    <property type="entry name" value="NT_GlnE_GlnD_like"/>
    <property type="match status" value="1"/>
</dbReference>
<proteinExistence type="predicted"/>
<dbReference type="InterPro" id="IPR035965">
    <property type="entry name" value="PAS-like_dom_sf"/>
</dbReference>
<dbReference type="GO" id="GO:0005886">
    <property type="term" value="C:plasma membrane"/>
    <property type="evidence" value="ECO:0007669"/>
    <property type="project" value="UniProtKB-SubCell"/>
</dbReference>
<keyword evidence="6 8" id="KW-0472">Membrane</keyword>
<name>A0A328FG92_9BACT</name>